<keyword evidence="1" id="KW-0732">Signal</keyword>
<evidence type="ECO:0000313" key="2">
    <source>
        <dbReference type="EMBL" id="MTI23934.1"/>
    </source>
</evidence>
<feature type="signal peptide" evidence="1">
    <location>
        <begin position="1"/>
        <end position="28"/>
    </location>
</feature>
<feature type="chain" id="PRO_5046324612" evidence="1">
    <location>
        <begin position="29"/>
        <end position="162"/>
    </location>
</feature>
<dbReference type="Proteomes" id="UP000798808">
    <property type="component" value="Unassembled WGS sequence"/>
</dbReference>
<reference evidence="2 3" key="1">
    <citation type="submission" date="2019-02" db="EMBL/GenBank/DDBJ databases">
        <authorList>
            <person name="Goldberg S.R."/>
            <person name="Haltli B.A."/>
            <person name="Correa H."/>
            <person name="Russell K.G."/>
        </authorList>
    </citation>
    <scope>NUCLEOTIDE SEQUENCE [LARGE SCALE GENOMIC DNA]</scope>
    <source>
        <strain evidence="2 3">JCM 16186</strain>
    </source>
</reference>
<gene>
    <name evidence="2" type="ORF">E1163_03115</name>
</gene>
<keyword evidence="3" id="KW-1185">Reference proteome</keyword>
<feature type="non-terminal residue" evidence="2">
    <location>
        <position position="162"/>
    </location>
</feature>
<evidence type="ECO:0000256" key="1">
    <source>
        <dbReference type="SAM" id="SignalP"/>
    </source>
</evidence>
<comment type="caution">
    <text evidence="2">The sequence shown here is derived from an EMBL/GenBank/DDBJ whole genome shotgun (WGS) entry which is preliminary data.</text>
</comment>
<accession>A0ABW9RIR8</accession>
<protein>
    <submittedName>
        <fullName evidence="2">Uncharacterized protein</fullName>
    </submittedName>
</protein>
<dbReference type="EMBL" id="SMLW01000332">
    <property type="protein sequence ID" value="MTI23934.1"/>
    <property type="molecule type" value="Genomic_DNA"/>
</dbReference>
<organism evidence="2 3">
    <name type="scientific">Fulvivirga kasyanovii</name>
    <dbReference type="NCBI Taxonomy" id="396812"/>
    <lineage>
        <taxon>Bacteria</taxon>
        <taxon>Pseudomonadati</taxon>
        <taxon>Bacteroidota</taxon>
        <taxon>Cytophagia</taxon>
        <taxon>Cytophagales</taxon>
        <taxon>Fulvivirgaceae</taxon>
        <taxon>Fulvivirga</taxon>
    </lineage>
</organism>
<dbReference type="RefSeq" id="WP_155169370.1">
    <property type="nucleotide sequence ID" value="NZ_SMLW01000332.1"/>
</dbReference>
<proteinExistence type="predicted"/>
<sequence length="162" mass="18221">MINKQHKLLYVATGKLILLLMLCSNAFAQGIYDQKVKLKDLVQESGTIIKGIRITRTPQYFYLNGKIFNSVQVKVLEVYKGTLQPGELIEYTTEGGMPDGKEHYPEPNGGLVDTIEYILTLTPSSLGNRFEDSLKVFSSYKPGYSHITLTESTFSALYKTQQ</sequence>
<name>A0ABW9RIR8_9BACT</name>
<evidence type="ECO:0000313" key="3">
    <source>
        <dbReference type="Proteomes" id="UP000798808"/>
    </source>
</evidence>